<evidence type="ECO:0000313" key="2">
    <source>
        <dbReference type="EMBL" id="KAG2488040.1"/>
    </source>
</evidence>
<proteinExistence type="predicted"/>
<keyword evidence="3" id="KW-1185">Reference proteome</keyword>
<sequence>MAAQTRNLCFLALVLALASAPAHVMSGNPPPHGKPPPRARLPAYCTRHFSVYQYYDPETSFWALSTENVTLGSTFTFGYSSNVTGVPGSGRRTYGTCGIIAVLPDDSSDAFCQVIVVSPVGTITGAGIVNSKPNSTFVAAIHGGTGIFRGASGQAHGVTLAEVGMQATYEVYLDKDPMC</sequence>
<dbReference type="Proteomes" id="UP000612055">
    <property type="component" value="Unassembled WGS sequence"/>
</dbReference>
<evidence type="ECO:0000256" key="1">
    <source>
        <dbReference type="SAM" id="SignalP"/>
    </source>
</evidence>
<keyword evidence="1" id="KW-0732">Signal</keyword>
<dbReference type="Gene3D" id="2.40.480.10">
    <property type="entry name" value="Allene oxide cyclase-like"/>
    <property type="match status" value="1"/>
</dbReference>
<protein>
    <recommendedName>
        <fullName evidence="4">Dirigent protein</fullName>
    </recommendedName>
</protein>
<comment type="caution">
    <text evidence="2">The sequence shown here is derived from an EMBL/GenBank/DDBJ whole genome shotgun (WGS) entry which is preliminary data.</text>
</comment>
<evidence type="ECO:0000313" key="3">
    <source>
        <dbReference type="Proteomes" id="UP000612055"/>
    </source>
</evidence>
<gene>
    <name evidence="2" type="ORF">HYH03_013345</name>
</gene>
<feature type="signal peptide" evidence="1">
    <location>
        <begin position="1"/>
        <end position="26"/>
    </location>
</feature>
<feature type="chain" id="PRO_5032381522" description="Dirigent protein" evidence="1">
    <location>
        <begin position="27"/>
        <end position="179"/>
    </location>
</feature>
<dbReference type="EMBL" id="JAEHOE010000088">
    <property type="protein sequence ID" value="KAG2488040.1"/>
    <property type="molecule type" value="Genomic_DNA"/>
</dbReference>
<reference evidence="2" key="1">
    <citation type="journal article" date="2020" name="bioRxiv">
        <title>Comparative genomics of Chlamydomonas.</title>
        <authorList>
            <person name="Craig R.J."/>
            <person name="Hasan A.R."/>
            <person name="Ness R.W."/>
            <person name="Keightley P.D."/>
        </authorList>
    </citation>
    <scope>NUCLEOTIDE SEQUENCE</scope>
    <source>
        <strain evidence="2">CCAP 11/70</strain>
    </source>
</reference>
<dbReference type="InterPro" id="IPR044859">
    <property type="entry name" value="Allene_oxi_cyc_Dirigent"/>
</dbReference>
<organism evidence="2 3">
    <name type="scientific">Edaphochlamys debaryana</name>
    <dbReference type="NCBI Taxonomy" id="47281"/>
    <lineage>
        <taxon>Eukaryota</taxon>
        <taxon>Viridiplantae</taxon>
        <taxon>Chlorophyta</taxon>
        <taxon>core chlorophytes</taxon>
        <taxon>Chlorophyceae</taxon>
        <taxon>CS clade</taxon>
        <taxon>Chlamydomonadales</taxon>
        <taxon>Chlamydomonadales incertae sedis</taxon>
        <taxon>Edaphochlamys</taxon>
    </lineage>
</organism>
<name>A0A835XQZ6_9CHLO</name>
<dbReference type="AlphaFoldDB" id="A0A835XQZ6"/>
<evidence type="ECO:0008006" key="4">
    <source>
        <dbReference type="Google" id="ProtNLM"/>
    </source>
</evidence>
<accession>A0A835XQZ6</accession>